<keyword evidence="10 13" id="KW-0663">Pyridoxal phosphate</keyword>
<dbReference type="RefSeq" id="WP_269283904.1">
    <property type="nucleotide sequence ID" value="NZ_CP098251.1"/>
</dbReference>
<dbReference type="EC" id="2.6.1.62" evidence="13"/>
<dbReference type="GO" id="GO:0004015">
    <property type="term" value="F:adenosylmethionine-8-amino-7-oxononanoate transaminase activity"/>
    <property type="evidence" value="ECO:0007669"/>
    <property type="project" value="UniProtKB-UniRule"/>
</dbReference>
<evidence type="ECO:0000256" key="12">
    <source>
        <dbReference type="ARBA" id="ARBA00060970"/>
    </source>
</evidence>
<dbReference type="Gene3D" id="3.40.640.10">
    <property type="entry name" value="Type I PLP-dependent aspartate aminotransferase-like (Major domain)"/>
    <property type="match status" value="1"/>
</dbReference>
<dbReference type="Proteomes" id="UP001164819">
    <property type="component" value="Chromosome"/>
</dbReference>
<feature type="binding site" evidence="13">
    <location>
        <position position="66"/>
    </location>
    <ligand>
        <name>substrate</name>
    </ligand>
</feature>
<name>A0A9E9LA94_9BURK</name>
<evidence type="ECO:0000313" key="14">
    <source>
        <dbReference type="EMBL" id="WAV91629.1"/>
    </source>
</evidence>
<dbReference type="CDD" id="cd00610">
    <property type="entry name" value="OAT_like"/>
    <property type="match status" value="1"/>
</dbReference>
<keyword evidence="5 13" id="KW-0963">Cytoplasm</keyword>
<dbReference type="InterPro" id="IPR005814">
    <property type="entry name" value="Aminotrans_3"/>
</dbReference>
<accession>A0A9E9LA94</accession>
<keyword evidence="7 13" id="KW-0808">Transferase</keyword>
<dbReference type="InterPro" id="IPR015422">
    <property type="entry name" value="PyrdxlP-dep_Trfase_small"/>
</dbReference>
<feature type="binding site" evidence="13">
    <location>
        <position position="417"/>
    </location>
    <ligand>
        <name>substrate</name>
    </ligand>
</feature>
<feature type="binding site" evidence="13">
    <location>
        <begin position="126"/>
        <end position="127"/>
    </location>
    <ligand>
        <name>pyridoxal 5'-phosphate</name>
        <dbReference type="ChEBI" id="CHEBI:597326"/>
    </ligand>
</feature>
<comment type="function">
    <text evidence="13">Catalyzes the transfer of the alpha-amino group from S-adenosyl-L-methionine (SAM) to 7-keto-8-aminopelargonic acid (KAPA) to form 7,8-diaminopelargonic acid (DAPA). It is the only aminotransferase known to utilize SAM as an amino donor.</text>
</comment>
<dbReference type="EMBL" id="CP098251">
    <property type="protein sequence ID" value="WAV91629.1"/>
    <property type="molecule type" value="Genomic_DNA"/>
</dbReference>
<evidence type="ECO:0000256" key="3">
    <source>
        <dbReference type="ARBA" id="ARBA00005063"/>
    </source>
</evidence>
<dbReference type="PIRSF" id="PIRSF000521">
    <property type="entry name" value="Transaminase_4ab_Lys_Orn"/>
    <property type="match status" value="1"/>
</dbReference>
<keyword evidence="9 13" id="KW-0093">Biotin biosynthesis</keyword>
<feature type="binding site" evidence="13">
    <location>
        <begin position="329"/>
        <end position="330"/>
    </location>
    <ligand>
        <name>pyridoxal 5'-phosphate</name>
        <dbReference type="ChEBI" id="CHEBI:597326"/>
    </ligand>
</feature>
<dbReference type="GO" id="GO:0005737">
    <property type="term" value="C:cytoplasm"/>
    <property type="evidence" value="ECO:0007669"/>
    <property type="project" value="UniProtKB-SubCell"/>
</dbReference>
<feature type="binding site" evidence="13">
    <location>
        <position position="265"/>
    </location>
    <ligand>
        <name>pyridoxal 5'-phosphate</name>
        <dbReference type="ChEBI" id="CHEBI:597326"/>
    </ligand>
</feature>
<evidence type="ECO:0000256" key="8">
    <source>
        <dbReference type="ARBA" id="ARBA00022691"/>
    </source>
</evidence>
<evidence type="ECO:0000256" key="13">
    <source>
        <dbReference type="HAMAP-Rule" id="MF_00834"/>
    </source>
</evidence>
<comment type="catalytic activity">
    <reaction evidence="11 13">
        <text>(8S)-8-amino-7-oxononanoate + S-adenosyl-L-methionine = S-adenosyl-4-methylsulfanyl-2-oxobutanoate + (7R,8S)-7,8-diammoniononanoate</text>
        <dbReference type="Rhea" id="RHEA:16861"/>
        <dbReference type="ChEBI" id="CHEBI:16490"/>
        <dbReference type="ChEBI" id="CHEBI:59789"/>
        <dbReference type="ChEBI" id="CHEBI:149468"/>
        <dbReference type="ChEBI" id="CHEBI:149469"/>
        <dbReference type="EC" id="2.6.1.62"/>
    </reaction>
</comment>
<comment type="pathway">
    <text evidence="3 13">Cofactor biosynthesis; biotin biosynthesis; 7,8-diaminononanoate from 8-amino-7-oxononanoate (SAM route): step 1/1.</text>
</comment>
<evidence type="ECO:0000256" key="9">
    <source>
        <dbReference type="ARBA" id="ARBA00022756"/>
    </source>
</evidence>
<evidence type="ECO:0000256" key="10">
    <source>
        <dbReference type="ARBA" id="ARBA00022898"/>
    </source>
</evidence>
<feature type="binding site" evidence="13">
    <location>
        <position position="294"/>
    </location>
    <ligand>
        <name>substrate</name>
    </ligand>
</feature>
<evidence type="ECO:0000256" key="1">
    <source>
        <dbReference type="ARBA" id="ARBA00001933"/>
    </source>
</evidence>
<sequence length="453" mass="50977">MTNKLQVKHLHSRSSGWIERSLRTVWHPCTQMQHHETLPLIALKSGKGIWLYDQDGNRYLDAISSWWTNLFGHGNPFISKAVKDQLDTLEHAMLAGCTHEPVVELSEKLSALTGHALGHCFYASDGASAVEIALKMSFHYWKNCGVPEKQEFVCLENSYHGETIGALSVTDVTLFKDSYAPLIRNSHTVESPDGRKAKEGQSANDIAMQAANRLEALLQEKADRIAAIIVEPLVQCAAGFVMYSPEYLKRIRELCDRYKVHLIADEIAVGFGRTGSFFACEQAGIWPDMLCLSKGITAGYLPLSLVMTTDRIYSAFYDTDIARGFLHSHSYTGNPLACRAALASLELFRLHDVINQNRIISGKINLALESLKQHSCVRHFRNRGMIWAFDAVMTPEKQATFPRRFFETALKHELLMRPIGNTVYLMPPYILNDTDIEQLTEKTITVFNEVIQA</sequence>
<dbReference type="PANTHER" id="PTHR42684:SF17">
    <property type="entry name" value="ADENOSYLMETHIONINE-8-AMINO-7-OXONONANOATE AMINOTRANSFERASE"/>
    <property type="match status" value="1"/>
</dbReference>
<dbReference type="Pfam" id="PF00202">
    <property type="entry name" value="Aminotran_3"/>
    <property type="match status" value="1"/>
</dbReference>
<gene>
    <name evidence="13 14" type="primary">bioA</name>
    <name evidence="14" type="ORF">NB646_02410</name>
</gene>
<dbReference type="AlphaFoldDB" id="A0A9E9LA94"/>
<comment type="similarity">
    <text evidence="12 13">Belongs to the class-III pyridoxal-phosphate-dependent aminotransferase family. BioA subfamily.</text>
</comment>
<evidence type="ECO:0000256" key="4">
    <source>
        <dbReference type="ARBA" id="ARBA00011738"/>
    </source>
</evidence>
<comment type="subunit">
    <text evidence="4 13">Homodimer.</text>
</comment>
<feature type="binding site" evidence="13">
    <location>
        <position position="328"/>
    </location>
    <ligand>
        <name>substrate</name>
    </ligand>
</feature>
<evidence type="ECO:0000256" key="7">
    <source>
        <dbReference type="ARBA" id="ARBA00022679"/>
    </source>
</evidence>
<evidence type="ECO:0000256" key="5">
    <source>
        <dbReference type="ARBA" id="ARBA00022490"/>
    </source>
</evidence>
<dbReference type="InterPro" id="IPR015421">
    <property type="entry name" value="PyrdxlP-dep_Trfase_major"/>
</dbReference>
<proteinExistence type="inferred from homology"/>
<evidence type="ECO:0000256" key="6">
    <source>
        <dbReference type="ARBA" id="ARBA00022576"/>
    </source>
</evidence>
<dbReference type="FunFam" id="3.40.640.10:FF:000078">
    <property type="entry name" value="Adenosylmethionine-8-amino-7-oxononanoate aminotransferase"/>
    <property type="match status" value="1"/>
</dbReference>
<dbReference type="PANTHER" id="PTHR42684">
    <property type="entry name" value="ADENOSYLMETHIONINE-8-AMINO-7-OXONONANOATE AMINOTRANSFERASE"/>
    <property type="match status" value="1"/>
</dbReference>
<feature type="binding site" evidence="13">
    <location>
        <position position="159"/>
    </location>
    <ligand>
        <name>substrate</name>
    </ligand>
</feature>
<dbReference type="InterPro" id="IPR049704">
    <property type="entry name" value="Aminotrans_3_PPA_site"/>
</dbReference>
<dbReference type="GO" id="GO:0009102">
    <property type="term" value="P:biotin biosynthetic process"/>
    <property type="evidence" value="ECO:0007669"/>
    <property type="project" value="UniProtKB-UniRule"/>
</dbReference>
<dbReference type="HAMAP" id="MF_00834">
    <property type="entry name" value="BioA"/>
    <property type="match status" value="1"/>
</dbReference>
<comment type="cofactor">
    <cofactor evidence="1 13">
        <name>pyridoxal 5'-phosphate</name>
        <dbReference type="ChEBI" id="CHEBI:597326"/>
    </cofactor>
</comment>
<feature type="site" description="Participates in the substrate recognition with KAPA and in a stacking interaction with the adenine ring of SAM" evidence="13">
    <location>
        <position position="29"/>
    </location>
</feature>
<comment type="subcellular location">
    <subcellularLocation>
        <location evidence="2 13">Cytoplasm</location>
    </subcellularLocation>
</comment>
<evidence type="ECO:0000256" key="2">
    <source>
        <dbReference type="ARBA" id="ARBA00004496"/>
    </source>
</evidence>
<dbReference type="Gene3D" id="3.90.1150.10">
    <property type="entry name" value="Aspartate Aminotransferase, domain 1"/>
    <property type="match status" value="1"/>
</dbReference>
<dbReference type="GO" id="GO:0030170">
    <property type="term" value="F:pyridoxal phosphate binding"/>
    <property type="evidence" value="ECO:0007669"/>
    <property type="project" value="UniProtKB-UniRule"/>
</dbReference>
<keyword evidence="6 13" id="KW-0032">Aminotransferase</keyword>
<evidence type="ECO:0000256" key="11">
    <source>
        <dbReference type="ARBA" id="ARBA00048449"/>
    </source>
</evidence>
<reference evidence="14" key="1">
    <citation type="journal article" date="2022" name="Front. Microbiol.">
        <title>New perspectives on an old grouping: The genomic and phenotypic variability of Oxalobacter formigenes and the implications for calcium oxalate stone prevention.</title>
        <authorList>
            <person name="Chmiel J.A."/>
            <person name="Carr C."/>
            <person name="Stuivenberg G.A."/>
            <person name="Venema R."/>
            <person name="Chanyi R.M."/>
            <person name="Al K.F."/>
            <person name="Giguere D."/>
            <person name="Say H."/>
            <person name="Akouris P.P."/>
            <person name="Dominguez Romero S.A."/>
            <person name="Kwong A."/>
            <person name="Tai V."/>
            <person name="Koval S.F."/>
            <person name="Razvi H."/>
            <person name="Bjazevic J."/>
            <person name="Burton J.P."/>
        </authorList>
    </citation>
    <scope>NUCLEOTIDE SEQUENCE</scope>
    <source>
        <strain evidence="14">OxK</strain>
    </source>
</reference>
<organism evidence="14">
    <name type="scientific">Oxalobacter aliiformigenes</name>
    <dbReference type="NCBI Taxonomy" id="2946593"/>
    <lineage>
        <taxon>Bacteria</taxon>
        <taxon>Pseudomonadati</taxon>
        <taxon>Pseudomonadota</taxon>
        <taxon>Betaproteobacteria</taxon>
        <taxon>Burkholderiales</taxon>
        <taxon>Oxalobacteraceae</taxon>
        <taxon>Oxalobacter</taxon>
    </lineage>
</organism>
<protein>
    <recommendedName>
        <fullName evidence="13">Adenosylmethionine-8-amino-7-oxononanoate aminotransferase</fullName>
        <ecNumber evidence="13">2.6.1.62</ecNumber>
    </recommendedName>
    <alternativeName>
        <fullName evidence="13">7,8-diamino-pelargonic acid aminotransferase</fullName>
        <shortName evidence="13">DAPA AT</shortName>
        <shortName evidence="13">DAPA aminotransferase</shortName>
    </alternativeName>
    <alternativeName>
        <fullName evidence="13">7,8-diaminononanoate synthase</fullName>
        <shortName evidence="13">DANS</shortName>
    </alternativeName>
    <alternativeName>
        <fullName evidence="13">Diaminopelargonic acid synthase</fullName>
    </alternativeName>
</protein>
<dbReference type="InterPro" id="IPR005815">
    <property type="entry name" value="BioA"/>
</dbReference>
<dbReference type="NCBIfam" id="NF004624">
    <property type="entry name" value="PRK05964.1"/>
    <property type="match status" value="1"/>
</dbReference>
<keyword evidence="8 13" id="KW-0949">S-adenosyl-L-methionine</keyword>
<dbReference type="PROSITE" id="PS00600">
    <property type="entry name" value="AA_TRANSFER_CLASS_3"/>
    <property type="match status" value="1"/>
</dbReference>
<dbReference type="SUPFAM" id="SSF53383">
    <property type="entry name" value="PLP-dependent transferases"/>
    <property type="match status" value="1"/>
</dbReference>
<dbReference type="NCBIfam" id="TIGR00508">
    <property type="entry name" value="bioA"/>
    <property type="match status" value="1"/>
</dbReference>
<feature type="modified residue" description="N6-(pyridoxal phosphate)lysine" evidence="13">
    <location>
        <position position="294"/>
    </location>
</feature>
<dbReference type="InterPro" id="IPR015424">
    <property type="entry name" value="PyrdxlP-dep_Trfase"/>
</dbReference>